<evidence type="ECO:0000313" key="2">
    <source>
        <dbReference type="Proteomes" id="UP000064967"/>
    </source>
</evidence>
<name>A0A0K1QED5_9BACT</name>
<protein>
    <submittedName>
        <fullName evidence="1">Putative esterase</fullName>
    </submittedName>
</protein>
<proteinExistence type="predicted"/>
<sequence length="276" mass="30763">MRRAFGANSELAEDLRNLRLLDVTEGGRRFVLLVPRYLAPAQRLPLVVLLHGLGETTNERLGAYAWLEKYGLGSAWQRLKRPPIERTSTRGEWTDARLDEVNAELAKRPFRGFVMACPFMPNPSGPSDLDAYARWIERSLLPRARAESNALDDAAHTYLAGVSLGGYVALEMLVRMPHAFGAWAGVQTAIGTWAAPGYAEKLAQAWQPTSSSSSARPMLILTSTQDQWRTSSEALERALRAKNIPSTYRVIPGPHDQPWLREAGTIETLLWLDRLS</sequence>
<dbReference type="InterPro" id="IPR029058">
    <property type="entry name" value="AB_hydrolase_fold"/>
</dbReference>
<dbReference type="PATRIC" id="fig|1391654.3.peg.10898"/>
<dbReference type="PANTHER" id="PTHR48098">
    <property type="entry name" value="ENTEROCHELIN ESTERASE-RELATED"/>
    <property type="match status" value="1"/>
</dbReference>
<dbReference type="EMBL" id="CP012333">
    <property type="protein sequence ID" value="AKV04093.1"/>
    <property type="molecule type" value="Genomic_DNA"/>
</dbReference>
<dbReference type="SUPFAM" id="SSF53474">
    <property type="entry name" value="alpha/beta-Hydrolases"/>
    <property type="match status" value="1"/>
</dbReference>
<accession>A0A0K1QED5</accession>
<dbReference type="Gene3D" id="3.40.50.1820">
    <property type="entry name" value="alpha/beta hydrolase"/>
    <property type="match status" value="1"/>
</dbReference>
<dbReference type="InterPro" id="IPR050583">
    <property type="entry name" value="Mycobacterial_A85_antigen"/>
</dbReference>
<gene>
    <name evidence="1" type="ORF">AKJ09_10756</name>
</gene>
<dbReference type="STRING" id="1391654.AKJ09_10756"/>
<evidence type="ECO:0000313" key="1">
    <source>
        <dbReference type="EMBL" id="AKV04093.1"/>
    </source>
</evidence>
<dbReference type="RefSeq" id="WP_240488889.1">
    <property type="nucleotide sequence ID" value="NZ_CP012333.1"/>
</dbReference>
<keyword evidence="2" id="KW-1185">Reference proteome</keyword>
<dbReference type="InterPro" id="IPR000801">
    <property type="entry name" value="Esterase-like"/>
</dbReference>
<reference evidence="1 2" key="1">
    <citation type="submission" date="2015-08" db="EMBL/GenBank/DDBJ databases">
        <authorList>
            <person name="Babu N.S."/>
            <person name="Beckwith C.J."/>
            <person name="Beseler K.G."/>
            <person name="Brison A."/>
            <person name="Carone J.V."/>
            <person name="Caskin T.P."/>
            <person name="Diamond M."/>
            <person name="Durham M.E."/>
            <person name="Foxe J.M."/>
            <person name="Go M."/>
            <person name="Henderson B.A."/>
            <person name="Jones I.B."/>
            <person name="McGettigan J.A."/>
            <person name="Micheletti S.J."/>
            <person name="Nasrallah M.E."/>
            <person name="Ortiz D."/>
            <person name="Piller C.R."/>
            <person name="Privatt S.R."/>
            <person name="Schneider S.L."/>
            <person name="Sharp S."/>
            <person name="Smith T.C."/>
            <person name="Stanton J.D."/>
            <person name="Ullery H.E."/>
            <person name="Wilson R.J."/>
            <person name="Serrano M.G."/>
            <person name="Buck G."/>
            <person name="Lee V."/>
            <person name="Wang Y."/>
            <person name="Carvalho R."/>
            <person name="Voegtly L."/>
            <person name="Shi R."/>
            <person name="Duckworth R."/>
            <person name="Johnson A."/>
            <person name="Loviza R."/>
            <person name="Walstead R."/>
            <person name="Shah Z."/>
            <person name="Kiflezghi M."/>
            <person name="Wade K."/>
            <person name="Ball S.L."/>
            <person name="Bradley K.W."/>
            <person name="Asai D.J."/>
            <person name="Bowman C.A."/>
            <person name="Russell D.A."/>
            <person name="Pope W.H."/>
            <person name="Jacobs-Sera D."/>
            <person name="Hendrix R.W."/>
            <person name="Hatfull G.F."/>
        </authorList>
    </citation>
    <scope>NUCLEOTIDE SEQUENCE [LARGE SCALE GENOMIC DNA]</scope>
    <source>
        <strain evidence="1 2">DSM 27648</strain>
    </source>
</reference>
<dbReference type="Pfam" id="PF00756">
    <property type="entry name" value="Esterase"/>
    <property type="match status" value="1"/>
</dbReference>
<dbReference type="Proteomes" id="UP000064967">
    <property type="component" value="Chromosome"/>
</dbReference>
<organism evidence="1 2">
    <name type="scientific">Labilithrix luteola</name>
    <dbReference type="NCBI Taxonomy" id="1391654"/>
    <lineage>
        <taxon>Bacteria</taxon>
        <taxon>Pseudomonadati</taxon>
        <taxon>Myxococcota</taxon>
        <taxon>Polyangia</taxon>
        <taxon>Polyangiales</taxon>
        <taxon>Labilitrichaceae</taxon>
        <taxon>Labilithrix</taxon>
    </lineage>
</organism>
<dbReference type="AlphaFoldDB" id="A0A0K1QED5"/>
<dbReference type="KEGG" id="llu:AKJ09_10756"/>